<feature type="region of interest" description="Disordered" evidence="1">
    <location>
        <begin position="248"/>
        <end position="268"/>
    </location>
</feature>
<dbReference type="InterPro" id="IPR031325">
    <property type="entry name" value="RHS_repeat"/>
</dbReference>
<comment type="caution">
    <text evidence="4">The sequence shown here is derived from an EMBL/GenBank/DDBJ whole genome shotgun (WGS) entry which is preliminary data.</text>
</comment>
<feature type="region of interest" description="Disordered" evidence="1">
    <location>
        <begin position="542"/>
        <end position="562"/>
    </location>
</feature>
<dbReference type="PANTHER" id="PTHR32305:SF15">
    <property type="entry name" value="PROTEIN RHSA-RELATED"/>
    <property type="match status" value="1"/>
</dbReference>
<dbReference type="InterPro" id="IPR006530">
    <property type="entry name" value="YD"/>
</dbReference>
<proteinExistence type="predicted"/>
<dbReference type="EMBL" id="WBMT01000008">
    <property type="protein sequence ID" value="KAB2347845.1"/>
    <property type="molecule type" value="Genomic_DNA"/>
</dbReference>
<dbReference type="InterPro" id="IPR001826">
    <property type="entry name" value="RHS"/>
</dbReference>
<sequence>MGNKGGKRNKGKGGKAPGKFGEAVGENGFPNSGSRGGGGGGPSGGGQRRSGGRRGGQGGQGGGRGDGRQPGGRSTTQDPIDVITGEVLFSQTDLDLAATLPLALERTHISSYRRGGLFGISWASTLDQRLELDADGVYFLSADAMILKYPQATLPNIQFQPVEGPQWPLVLTGDGGYTLTDPRLGRTLHFPAPGEEHGWSRLPLVAITDRRGNRIDLVYEDQVVTEIRHSGGYRIAVDTMPVAAAVPSNGATRSPAGTAALPDETAGSRRVSALRLRTDEPGGGMVLTRYRYDAAGHLSEVIDSSGKPLRFEYDEAGRLTGWHDRIGHWYRYEYDEEGRGVAATGSDGFLNVTLAHDPAGRKTVVTDALGNPTTFHYNEALQVVAEVDPLGGTTRSEWDRHDRLLSRTDPLGRTTRFSYDEQGNLTAVTRPDGAQATAAYDERHQPVERSEPGGLVWRRTYDEHGNLTASIDPTGAATRFAYDELGNLNAMTDPLGQTTRVVTNAAGLPVSMTDPTGATTRFEYDPLGRPATVVDPLGGVTRFGWTPEGRPASQTGPDGRTERWTYDAEGNLTEYIDAAGLATRTEYGPFELPVTMTGPDGARLEFAYDAELRVTAVTNPQGLVWRYEYDPAGNLVKESDFNGRITGYAHDEAGQLTTRTTASGQTITFRRDALGNVIEERSGERVSTFTYDPAGWLVRAVNAEADVRFERDALGRVTAEICNGQVLTSAYDGAGRRVRRRTPSGAESQWAYDAIGRPAMLATAGQTIAFQHDAAGREVQRRLSAGTVLAQQWDAAHQMTAQTVWAAATAQPLAPAGGGAAPPPEPRLLQHRTFAYRADGVVSAVGDRLTGDRRFDLDPLGQVTAVHGHGWTERYAYDVAGNVTDARWSGTPAPAQQGRIGGTVTGPEADAAGEREYDGTLVRRAGKVRYEYDAHGRVVLRQHARPSSRPLTWRYFWDHDDRLIGVQTPDGQNWRYRYDALGRRVAKQRVSHDGKSVYEQVTFVWDGLVLAEQIHQVWSPEQNAWTARGTVWEYEPQTFRPLTQSERLPAKGVPQKWVDERFYAIVTDLVGTPTELVDAAGGIAWHAKTTLWGTDLTASANPCPLRFPGQYFDPESRLSYNHHRYYHSADGRYQSTDPLGLMAGPNPHAYVRNPLGWLDPLGLKGDGGGDKTKVYHYTDKPGFNGIRGGDPYHIRPGNSKNGEGPFFTTKSPADLTEPNAFKKLGITNPKSQYVIEAEVPTSALKPLRGDRGKFIFETPGGIRIPRGDTRYIGPTTDWTPS</sequence>
<feature type="region of interest" description="Disordered" evidence="1">
    <location>
        <begin position="891"/>
        <end position="910"/>
    </location>
</feature>
<dbReference type="RefSeq" id="WP_151561468.1">
    <property type="nucleotide sequence ID" value="NZ_WBMT01000008.1"/>
</dbReference>
<feature type="region of interest" description="Disordered" evidence="1">
    <location>
        <begin position="1"/>
        <end position="78"/>
    </location>
</feature>
<organism evidence="4 5">
    <name type="scientific">Actinomadura rudentiformis</name>
    <dbReference type="NCBI Taxonomy" id="359158"/>
    <lineage>
        <taxon>Bacteria</taxon>
        <taxon>Bacillati</taxon>
        <taxon>Actinomycetota</taxon>
        <taxon>Actinomycetes</taxon>
        <taxon>Streptosporangiales</taxon>
        <taxon>Thermomonosporaceae</taxon>
        <taxon>Actinomadura</taxon>
    </lineage>
</organism>
<evidence type="ECO:0000313" key="4">
    <source>
        <dbReference type="EMBL" id="KAB2347845.1"/>
    </source>
</evidence>
<dbReference type="NCBIfam" id="TIGR03696">
    <property type="entry name" value="Rhs_assc_core"/>
    <property type="match status" value="1"/>
</dbReference>
<reference evidence="4 5" key="1">
    <citation type="submission" date="2019-09" db="EMBL/GenBank/DDBJ databases">
        <title>Actinomadura physcomitrii sp. nov., a novel actinomycete isolated from moss [Physcomitrium sphaericum (Ludw) Fuernr].</title>
        <authorList>
            <person name="Zhuang X."/>
            <person name="Liu C."/>
        </authorList>
    </citation>
    <scope>NUCLEOTIDE SEQUENCE [LARGE SCALE GENOMIC DNA]</scope>
    <source>
        <strain evidence="4 5">HMC1</strain>
    </source>
</reference>
<evidence type="ECO:0000313" key="5">
    <source>
        <dbReference type="Proteomes" id="UP000468735"/>
    </source>
</evidence>
<feature type="domain" description="RHS protein conserved region" evidence="2">
    <location>
        <begin position="1065"/>
        <end position="1093"/>
    </location>
</feature>
<feature type="compositionally biased region" description="Gly residues" evidence="1">
    <location>
        <begin position="34"/>
        <end position="70"/>
    </location>
</feature>
<feature type="compositionally biased region" description="Basic residues" evidence="1">
    <location>
        <begin position="1"/>
        <end position="13"/>
    </location>
</feature>
<dbReference type="Pfam" id="PF20148">
    <property type="entry name" value="DUF6531"/>
    <property type="match status" value="1"/>
</dbReference>
<dbReference type="NCBIfam" id="TIGR01643">
    <property type="entry name" value="YD_repeat_2x"/>
    <property type="match status" value="12"/>
</dbReference>
<keyword evidence="5" id="KW-1185">Reference proteome</keyword>
<dbReference type="InterPro" id="IPR022385">
    <property type="entry name" value="Rhs_assc_core"/>
</dbReference>
<dbReference type="InterPro" id="IPR050708">
    <property type="entry name" value="T6SS_VgrG/RHS"/>
</dbReference>
<evidence type="ECO:0000259" key="3">
    <source>
        <dbReference type="Pfam" id="PF20148"/>
    </source>
</evidence>
<dbReference type="Proteomes" id="UP000468735">
    <property type="component" value="Unassembled WGS sequence"/>
</dbReference>
<dbReference type="Pfam" id="PF05593">
    <property type="entry name" value="RHS_repeat"/>
    <property type="match status" value="8"/>
</dbReference>
<accession>A0A6H9YNU2</accession>
<dbReference type="Gene3D" id="2.180.10.10">
    <property type="entry name" value="RHS repeat-associated core"/>
    <property type="match status" value="3"/>
</dbReference>
<dbReference type="PANTHER" id="PTHR32305">
    <property type="match status" value="1"/>
</dbReference>
<feature type="domain" description="DUF6531" evidence="3">
    <location>
        <begin position="78"/>
        <end position="149"/>
    </location>
</feature>
<protein>
    <submittedName>
        <fullName evidence="4">Type IV secretion protein Rhs</fullName>
    </submittedName>
</protein>
<dbReference type="InterPro" id="IPR045351">
    <property type="entry name" value="DUF6531"/>
</dbReference>
<dbReference type="OrthoDB" id="3881096at2"/>
<dbReference type="Pfam" id="PF03527">
    <property type="entry name" value="RHS"/>
    <property type="match status" value="1"/>
</dbReference>
<gene>
    <name evidence="4" type="ORF">F8566_18300</name>
</gene>
<name>A0A6H9YNU2_9ACTN</name>
<evidence type="ECO:0000259" key="2">
    <source>
        <dbReference type="Pfam" id="PF03527"/>
    </source>
</evidence>
<evidence type="ECO:0000256" key="1">
    <source>
        <dbReference type="SAM" id="MobiDB-lite"/>
    </source>
</evidence>